<accession>A0A2R5GPH1</accession>
<name>A0A2R5GPH1_9STRA</name>
<organism evidence="1 2">
    <name type="scientific">Hondaea fermentalgiana</name>
    <dbReference type="NCBI Taxonomy" id="2315210"/>
    <lineage>
        <taxon>Eukaryota</taxon>
        <taxon>Sar</taxon>
        <taxon>Stramenopiles</taxon>
        <taxon>Bigyra</taxon>
        <taxon>Labyrinthulomycetes</taxon>
        <taxon>Thraustochytrida</taxon>
        <taxon>Thraustochytriidae</taxon>
        <taxon>Hondaea</taxon>
    </lineage>
</organism>
<sequence length="391" mass="45177">MGLFSAEKSGYDYWVDLETNVSQWTCPVLLRDADFQYYGLEEPDPAGPAGTTTAMREGWLAVLPRSSNPANARPQRIDIYASIEAPQRCLFVNQSNLVAFCGDESDATEWKYALSFFAYTKSMPGSTRYSVWSACRPFRCKVCMEQTETDGDSTAERHRGWQRRFEFHAFYSPLQGAIRLNVQQVPNPLRHRISEMASARGGWDQLFSFFAYPTIRQAVYEAVYCEPALERSMIKAMPVQDSPFLHPPIDQIEYDPEGDPELTTSWCRKFEFIGFKSRYPGTVQFTVLQRFEPLLQDENMSKEEKKYAEDVHFPIFKLAQEGQGDIAGWTPVTEFFAFPLPIPGTTRFYFKVARKPTRFRVTLHDHIGPWLTLFSFYAYSTRAQDVYRIEY</sequence>
<evidence type="ECO:0000313" key="2">
    <source>
        <dbReference type="Proteomes" id="UP000241890"/>
    </source>
</evidence>
<comment type="caution">
    <text evidence="1">The sequence shown here is derived from an EMBL/GenBank/DDBJ whole genome shotgun (WGS) entry which is preliminary data.</text>
</comment>
<gene>
    <name evidence="1" type="ORF">FCC1311_090012</name>
</gene>
<dbReference type="EMBL" id="BEYU01000129">
    <property type="protein sequence ID" value="GBG32776.1"/>
    <property type="molecule type" value="Genomic_DNA"/>
</dbReference>
<dbReference type="InParanoid" id="A0A2R5GPH1"/>
<dbReference type="AlphaFoldDB" id="A0A2R5GPH1"/>
<dbReference type="Proteomes" id="UP000241890">
    <property type="component" value="Unassembled WGS sequence"/>
</dbReference>
<protein>
    <submittedName>
        <fullName evidence="1">Uncharacterized protein</fullName>
    </submittedName>
</protein>
<keyword evidence="2" id="KW-1185">Reference proteome</keyword>
<proteinExistence type="predicted"/>
<reference evidence="1 2" key="1">
    <citation type="submission" date="2017-12" db="EMBL/GenBank/DDBJ databases">
        <title>Sequencing, de novo assembly and annotation of complete genome of a new Thraustochytrid species, strain FCC1311.</title>
        <authorList>
            <person name="Sedici K."/>
            <person name="Godart F."/>
            <person name="Aiese Cigliano R."/>
            <person name="Sanseverino W."/>
            <person name="Barakat M."/>
            <person name="Ortet P."/>
            <person name="Marechal E."/>
            <person name="Cagnac O."/>
            <person name="Amato A."/>
        </authorList>
    </citation>
    <scope>NUCLEOTIDE SEQUENCE [LARGE SCALE GENOMIC DNA]</scope>
</reference>
<evidence type="ECO:0000313" key="1">
    <source>
        <dbReference type="EMBL" id="GBG32776.1"/>
    </source>
</evidence>